<reference evidence="2" key="2">
    <citation type="submission" date="2014-07" db="EMBL/GenBank/DDBJ databases">
        <authorList>
            <person name="Hull J."/>
        </authorList>
    </citation>
    <scope>NUCLEOTIDE SEQUENCE</scope>
</reference>
<feature type="compositionally biased region" description="Polar residues" evidence="1">
    <location>
        <begin position="205"/>
        <end position="214"/>
    </location>
</feature>
<evidence type="ECO:0000256" key="1">
    <source>
        <dbReference type="SAM" id="MobiDB-lite"/>
    </source>
</evidence>
<reference evidence="3" key="3">
    <citation type="submission" date="2014-09" db="EMBL/GenBank/DDBJ databases">
        <authorList>
            <person name="Magalhaes I.L.F."/>
            <person name="Oliveira U."/>
            <person name="Santos F.R."/>
            <person name="Vidigal T.H.D.A."/>
            <person name="Brescovit A.D."/>
            <person name="Santos A.J."/>
        </authorList>
    </citation>
    <scope>NUCLEOTIDE SEQUENCE</scope>
</reference>
<proteinExistence type="predicted"/>
<feature type="compositionally biased region" description="Basic and acidic residues" evidence="1">
    <location>
        <begin position="105"/>
        <end position="120"/>
    </location>
</feature>
<organism evidence="2">
    <name type="scientific">Lygus hesperus</name>
    <name type="common">Western plant bug</name>
    <dbReference type="NCBI Taxonomy" id="30085"/>
    <lineage>
        <taxon>Eukaryota</taxon>
        <taxon>Metazoa</taxon>
        <taxon>Ecdysozoa</taxon>
        <taxon>Arthropoda</taxon>
        <taxon>Hexapoda</taxon>
        <taxon>Insecta</taxon>
        <taxon>Pterygota</taxon>
        <taxon>Neoptera</taxon>
        <taxon>Paraneoptera</taxon>
        <taxon>Hemiptera</taxon>
        <taxon>Heteroptera</taxon>
        <taxon>Panheteroptera</taxon>
        <taxon>Cimicomorpha</taxon>
        <taxon>Miridae</taxon>
        <taxon>Mirini</taxon>
        <taxon>Lygus</taxon>
    </lineage>
</organism>
<feature type="region of interest" description="Disordered" evidence="1">
    <location>
        <begin position="1"/>
        <end position="20"/>
    </location>
</feature>
<dbReference type="AlphaFoldDB" id="A0A0A9W6S5"/>
<protein>
    <submittedName>
        <fullName evidence="2">33 kDa chaperonin</fullName>
    </submittedName>
</protein>
<gene>
    <name evidence="2" type="primary">hslO_2</name>
    <name evidence="2" type="ORF">CM83_8219</name>
</gene>
<accession>A0A0A9W6S5</accession>
<feature type="region of interest" description="Disordered" evidence="1">
    <location>
        <begin position="100"/>
        <end position="129"/>
    </location>
</feature>
<reference evidence="2" key="1">
    <citation type="journal article" date="2014" name="PLoS ONE">
        <title>Transcriptome-Based Identification of ABC Transporters in the Western Tarnished Plant Bug Lygus hesperus.</title>
        <authorList>
            <person name="Hull J.J."/>
            <person name="Chaney K."/>
            <person name="Geib S.M."/>
            <person name="Fabrick J.A."/>
            <person name="Brent C.S."/>
            <person name="Walsh D."/>
            <person name="Lavine L.C."/>
        </authorList>
    </citation>
    <scope>NUCLEOTIDE SEQUENCE</scope>
</reference>
<dbReference type="EMBL" id="GBRD01004558">
    <property type="protein sequence ID" value="JAG61263.1"/>
    <property type="molecule type" value="Transcribed_RNA"/>
</dbReference>
<sequence>MSSRPCSPKGGSPAYSSCSSEGGFFKEDQCCSSKRQCLRCMEQKYNNGASTNAFPTSGKFTRSFSVESTQSFEELFKKSEEDFSAEGTKVLFCKELNVTSDEDDEKKGIKRTYEDRQERRRNGRYKRHCSSEDYGDELASFRPPSRCSVSSEISPRYPRRLPIIQDVELSDDLSPSSRCSVRSDHRLTAKRLPKRLVRGKEKSKPASNRNLLLTSSHQKESKSQQSQDSIKNESANKNKIIKVPGDTKKYQLEDNEEVTIYEKTIITVTSSDNYLMGDPLTPMCRYKSGIPPIHDQKIASVIKNQFKPASIGVYGTANKNSYRKDMLNRDASVTRSKNIHILPVIQELNNIGDDSAKSSVVRSGTKTVSSTYSKLRDLVKSPQRSTAMTPNNMNMLESKIQVRGFQSIPQGSTLFPNSCMKKETIRTTTSKKSVRFMVSESQCNMGGESIPKKSFRLEKFPPVIPIRSSEGSNLTAAPVVMTIQNPTLELMKGNMRGEVMENIICRETAQRVIQEQLINKLGIIQNINSNGSQSVHLLNGPSVISVPGEPFKFAIGAPKSTVNCVQKFTAISQKRTGD</sequence>
<evidence type="ECO:0000313" key="3">
    <source>
        <dbReference type="EMBL" id="JAG61263.1"/>
    </source>
</evidence>
<dbReference type="EMBL" id="GBHO01039477">
    <property type="protein sequence ID" value="JAG04127.1"/>
    <property type="molecule type" value="Transcribed_RNA"/>
</dbReference>
<name>A0A0A9W6S5_LYGHE</name>
<evidence type="ECO:0000313" key="2">
    <source>
        <dbReference type="EMBL" id="JAG04127.1"/>
    </source>
</evidence>
<feature type="region of interest" description="Disordered" evidence="1">
    <location>
        <begin position="190"/>
        <end position="239"/>
    </location>
</feature>